<feature type="transmembrane region" description="Helical" evidence="9">
    <location>
        <begin position="90"/>
        <end position="114"/>
    </location>
</feature>
<dbReference type="PANTHER" id="PTHR43528">
    <property type="entry name" value="ALPHA-KETOGLUTARATE PERMEASE"/>
    <property type="match status" value="1"/>
</dbReference>
<sequence length="541" mass="58308">MTTDPRPPRGPRRGGWPHGSARTDQLIRTLLRRRKEPLAIEDVTVVDKPGMRRAVAATAIGNTMEWFDFGVYAYVAVTLGHVFFPADDPATQVVSTFATFAVAFLVRPLGGLVFGPLGDRIGRRRVLSTTMIMMATGTFAVGLLPGYDAIGFAAPLLLLACRVVQGFSTGGEYAGATTYIAEFAPDQRRGFLGSWLDFGTFIGYSLGSGLVTVLTVAIGETGMVDWGWRVPFLVAGPLGLIGLYMRLRLEETPAFQQEAERAAEAAETARAHGDTLPIEEARQSGRGRLKEIFTRHWQAVLICMGLVLMYNVTNYMVTSYLPTFMTSTLGADATTAQVLVLGTMLFVVLAITVVGRTSDRWGRRPLFLFGSVGMIVLAIPAVVLIREGGVLLPAIGCLILGAMLVTFAGTSAATLPALFPTRLRYGALSISYNLSVSLFGGTTPLLASWLVATTHNTLVPAFYLMAAGVIGLISTVFLHETAGKPLRGSGPMVETEEEARTAVAESRTEAGRRARDVWIRLRHPWAGAGHRGAGHQEEEEE</sequence>
<dbReference type="NCBIfam" id="NF007927">
    <property type="entry name" value="PRK10642.1"/>
    <property type="match status" value="1"/>
</dbReference>
<reference evidence="11 12" key="1">
    <citation type="journal article" date="2019" name="Int. J. Syst. Evol. Microbiol.">
        <title>The Global Catalogue of Microorganisms (GCM) 10K type strain sequencing project: providing services to taxonomists for standard genome sequencing and annotation.</title>
        <authorList>
            <consortium name="The Broad Institute Genomics Platform"/>
            <consortium name="The Broad Institute Genome Sequencing Center for Infectious Disease"/>
            <person name="Wu L."/>
            <person name="Ma J."/>
        </authorList>
    </citation>
    <scope>NUCLEOTIDE SEQUENCE [LARGE SCALE GENOMIC DNA]</scope>
    <source>
        <strain evidence="11 12">JCM 11444</strain>
    </source>
</reference>
<keyword evidence="6 9" id="KW-1133">Transmembrane helix</keyword>
<evidence type="ECO:0000256" key="4">
    <source>
        <dbReference type="ARBA" id="ARBA00022692"/>
    </source>
</evidence>
<comment type="subcellular location">
    <subcellularLocation>
        <location evidence="1">Cell membrane</location>
        <topology evidence="1">Multi-pass membrane protein</topology>
    </subcellularLocation>
</comment>
<dbReference type="CDD" id="cd17366">
    <property type="entry name" value="MFS_ProP"/>
    <property type="match status" value="1"/>
</dbReference>
<dbReference type="InterPro" id="IPR005828">
    <property type="entry name" value="MFS_sugar_transport-like"/>
</dbReference>
<dbReference type="Gene3D" id="1.20.1250.20">
    <property type="entry name" value="MFS general substrate transporter like domains"/>
    <property type="match status" value="1"/>
</dbReference>
<feature type="domain" description="Major facilitator superfamily (MFS) profile" evidence="10">
    <location>
        <begin position="54"/>
        <end position="483"/>
    </location>
</feature>
<evidence type="ECO:0000256" key="9">
    <source>
        <dbReference type="SAM" id="Phobius"/>
    </source>
</evidence>
<evidence type="ECO:0000256" key="1">
    <source>
        <dbReference type="ARBA" id="ARBA00004651"/>
    </source>
</evidence>
<proteinExistence type="predicted"/>
<evidence type="ECO:0000256" key="2">
    <source>
        <dbReference type="ARBA" id="ARBA00022448"/>
    </source>
</evidence>
<dbReference type="PROSITE" id="PS00217">
    <property type="entry name" value="SUGAR_TRANSPORT_2"/>
    <property type="match status" value="1"/>
</dbReference>
<evidence type="ECO:0000256" key="8">
    <source>
        <dbReference type="SAM" id="MobiDB-lite"/>
    </source>
</evidence>
<comment type="caution">
    <text evidence="11">The sequence shown here is derived from an EMBL/GenBank/DDBJ whole genome shotgun (WGS) entry which is preliminary data.</text>
</comment>
<feature type="transmembrane region" description="Helical" evidence="9">
    <location>
        <begin position="333"/>
        <end position="354"/>
    </location>
</feature>
<feature type="transmembrane region" description="Helical" evidence="9">
    <location>
        <begin position="66"/>
        <end position="84"/>
    </location>
</feature>
<evidence type="ECO:0000313" key="11">
    <source>
        <dbReference type="EMBL" id="GAA0937758.1"/>
    </source>
</evidence>
<accession>A0ABN1Q570</accession>
<feature type="transmembrane region" description="Helical" evidence="9">
    <location>
        <begin position="292"/>
        <end position="313"/>
    </location>
</feature>
<dbReference type="Proteomes" id="UP001500418">
    <property type="component" value="Unassembled WGS sequence"/>
</dbReference>
<keyword evidence="3" id="KW-1003">Cell membrane</keyword>
<feature type="region of interest" description="Disordered" evidence="8">
    <location>
        <begin position="1"/>
        <end position="20"/>
    </location>
</feature>
<keyword evidence="12" id="KW-1185">Reference proteome</keyword>
<dbReference type="InterPro" id="IPR005829">
    <property type="entry name" value="Sugar_transporter_CS"/>
</dbReference>
<feature type="transmembrane region" description="Helical" evidence="9">
    <location>
        <begin position="150"/>
        <end position="174"/>
    </location>
</feature>
<keyword evidence="5" id="KW-0769">Symport</keyword>
<dbReference type="InterPro" id="IPR051084">
    <property type="entry name" value="H+-coupled_symporters"/>
</dbReference>
<dbReference type="SUPFAM" id="SSF103473">
    <property type="entry name" value="MFS general substrate transporter"/>
    <property type="match status" value="1"/>
</dbReference>
<organism evidence="11 12">
    <name type="scientific">Streptomyces rhizosphaericus</name>
    <dbReference type="NCBI Taxonomy" id="114699"/>
    <lineage>
        <taxon>Bacteria</taxon>
        <taxon>Bacillati</taxon>
        <taxon>Actinomycetota</taxon>
        <taxon>Actinomycetes</taxon>
        <taxon>Kitasatosporales</taxon>
        <taxon>Streptomycetaceae</taxon>
        <taxon>Streptomyces</taxon>
        <taxon>Streptomyces violaceusniger group</taxon>
    </lineage>
</organism>
<evidence type="ECO:0000259" key="10">
    <source>
        <dbReference type="PROSITE" id="PS50850"/>
    </source>
</evidence>
<evidence type="ECO:0000256" key="7">
    <source>
        <dbReference type="ARBA" id="ARBA00023136"/>
    </source>
</evidence>
<feature type="transmembrane region" description="Helical" evidence="9">
    <location>
        <begin position="391"/>
        <end position="418"/>
    </location>
</feature>
<keyword evidence="2" id="KW-0813">Transport</keyword>
<evidence type="ECO:0000256" key="3">
    <source>
        <dbReference type="ARBA" id="ARBA00022475"/>
    </source>
</evidence>
<evidence type="ECO:0000313" key="12">
    <source>
        <dbReference type="Proteomes" id="UP001500418"/>
    </source>
</evidence>
<keyword evidence="4 9" id="KW-0812">Transmembrane</keyword>
<dbReference type="Pfam" id="PF00083">
    <property type="entry name" value="Sugar_tr"/>
    <property type="match status" value="1"/>
</dbReference>
<feature type="transmembrane region" description="Helical" evidence="9">
    <location>
        <begin position="430"/>
        <end position="452"/>
    </location>
</feature>
<evidence type="ECO:0000256" key="5">
    <source>
        <dbReference type="ARBA" id="ARBA00022847"/>
    </source>
</evidence>
<feature type="transmembrane region" description="Helical" evidence="9">
    <location>
        <begin position="366"/>
        <end position="385"/>
    </location>
</feature>
<dbReference type="InterPro" id="IPR020846">
    <property type="entry name" value="MFS_dom"/>
</dbReference>
<dbReference type="InterPro" id="IPR036259">
    <property type="entry name" value="MFS_trans_sf"/>
</dbReference>
<gene>
    <name evidence="11" type="primary">proP</name>
    <name evidence="11" type="ORF">GCM10009575_049890</name>
</gene>
<dbReference type="EMBL" id="BAAAID010000032">
    <property type="protein sequence ID" value="GAA0937758.1"/>
    <property type="molecule type" value="Genomic_DNA"/>
</dbReference>
<name>A0ABN1Q570_9ACTN</name>
<feature type="transmembrane region" description="Helical" evidence="9">
    <location>
        <begin position="458"/>
        <end position="478"/>
    </location>
</feature>
<feature type="transmembrane region" description="Helical" evidence="9">
    <location>
        <begin position="195"/>
        <end position="218"/>
    </location>
</feature>
<dbReference type="PROSITE" id="PS50850">
    <property type="entry name" value="MFS"/>
    <property type="match status" value="1"/>
</dbReference>
<keyword evidence="7 9" id="KW-0472">Membrane</keyword>
<dbReference type="PANTHER" id="PTHR43528:SF1">
    <property type="entry name" value="ALPHA-KETOGLUTARATE PERMEASE"/>
    <property type="match status" value="1"/>
</dbReference>
<protein>
    <submittedName>
        <fullName evidence="11">Glycine betaine/L-proline transporter ProP</fullName>
    </submittedName>
</protein>
<evidence type="ECO:0000256" key="6">
    <source>
        <dbReference type="ARBA" id="ARBA00022989"/>
    </source>
</evidence>
<dbReference type="PROSITE" id="PS00216">
    <property type="entry name" value="SUGAR_TRANSPORT_1"/>
    <property type="match status" value="1"/>
</dbReference>